<evidence type="ECO:0000313" key="2">
    <source>
        <dbReference type="Proteomes" id="UP001180551"/>
    </source>
</evidence>
<dbReference type="EMBL" id="JAVRFE010000022">
    <property type="protein sequence ID" value="MDT0457639.1"/>
    <property type="molecule type" value="Genomic_DNA"/>
</dbReference>
<evidence type="ECO:0000313" key="1">
    <source>
        <dbReference type="EMBL" id="MDT0457639.1"/>
    </source>
</evidence>
<protein>
    <recommendedName>
        <fullName evidence="3">DUF1876 domain-containing protein</fullName>
    </recommendedName>
</protein>
<keyword evidence="2" id="KW-1185">Reference proteome</keyword>
<gene>
    <name evidence="1" type="ORF">RM550_18155</name>
</gene>
<evidence type="ECO:0008006" key="3">
    <source>
        <dbReference type="Google" id="ProtNLM"/>
    </source>
</evidence>
<name>A0ABU2T9M2_9ACTN</name>
<organism evidence="1 2">
    <name type="scientific">Streptomyces mooreae</name>
    <dbReference type="NCBI Taxonomy" id="3075523"/>
    <lineage>
        <taxon>Bacteria</taxon>
        <taxon>Bacillati</taxon>
        <taxon>Actinomycetota</taxon>
        <taxon>Actinomycetes</taxon>
        <taxon>Kitasatosporales</taxon>
        <taxon>Streptomycetaceae</taxon>
        <taxon>Streptomyces</taxon>
    </lineage>
</organism>
<dbReference type="RefSeq" id="WP_311624759.1">
    <property type="nucleotide sequence ID" value="NZ_JAVRFE010000022.1"/>
</dbReference>
<sequence length="109" mass="11322">MSYDRDAAPVWPGLRLLPWEGEGGKPCFLSADGTDGTGGVLSRLADEIEAEQLCDGADVLKGAVAVLDDGKAGEHALRLALRATTQAFSNVLRVADSRGARLPVASDGD</sequence>
<accession>A0ABU2T9M2</accession>
<proteinExistence type="predicted"/>
<comment type="caution">
    <text evidence="1">The sequence shown here is derived from an EMBL/GenBank/DDBJ whole genome shotgun (WGS) entry which is preliminary data.</text>
</comment>
<dbReference type="Proteomes" id="UP001180551">
    <property type="component" value="Unassembled WGS sequence"/>
</dbReference>
<reference evidence="1" key="1">
    <citation type="submission" date="2024-05" db="EMBL/GenBank/DDBJ databases">
        <title>30 novel species of actinomycetes from the DSMZ collection.</title>
        <authorList>
            <person name="Nouioui I."/>
        </authorList>
    </citation>
    <scope>NUCLEOTIDE SEQUENCE</scope>
    <source>
        <strain evidence="1">DSM 41527</strain>
    </source>
</reference>